<dbReference type="Gene3D" id="3.40.190.10">
    <property type="entry name" value="Periplasmic binding protein-like II"/>
    <property type="match status" value="1"/>
</dbReference>
<dbReference type="InterPro" id="IPR015683">
    <property type="entry name" value="Ionotropic_Glu_rcpt"/>
</dbReference>
<dbReference type="EMBL" id="GBRH01165307">
    <property type="protein sequence ID" value="JAE32589.1"/>
    <property type="molecule type" value="Transcribed_RNA"/>
</dbReference>
<dbReference type="SUPFAM" id="SSF53850">
    <property type="entry name" value="Periplasmic binding protein-like II"/>
    <property type="match status" value="1"/>
</dbReference>
<reference evidence="2" key="1">
    <citation type="submission" date="2014-09" db="EMBL/GenBank/DDBJ databases">
        <authorList>
            <person name="Magalhaes I.L.F."/>
            <person name="Oliveira U."/>
            <person name="Santos F.R."/>
            <person name="Vidigal T.H.D.A."/>
            <person name="Brescovit A.D."/>
            <person name="Santos A.J."/>
        </authorList>
    </citation>
    <scope>NUCLEOTIDE SEQUENCE</scope>
    <source>
        <tissue evidence="2">Shoot tissue taken approximately 20 cm above the soil surface</tissue>
    </source>
</reference>
<evidence type="ECO:0000313" key="2">
    <source>
        <dbReference type="EMBL" id="JAE32589.1"/>
    </source>
</evidence>
<feature type="chain" id="PRO_5002046539" evidence="1">
    <location>
        <begin position="20"/>
        <end position="135"/>
    </location>
</feature>
<feature type="signal peptide" evidence="1">
    <location>
        <begin position="1"/>
        <end position="19"/>
    </location>
</feature>
<organism evidence="2">
    <name type="scientific">Arundo donax</name>
    <name type="common">Giant reed</name>
    <name type="synonym">Donax arundinaceus</name>
    <dbReference type="NCBI Taxonomy" id="35708"/>
    <lineage>
        <taxon>Eukaryota</taxon>
        <taxon>Viridiplantae</taxon>
        <taxon>Streptophyta</taxon>
        <taxon>Embryophyta</taxon>
        <taxon>Tracheophyta</taxon>
        <taxon>Spermatophyta</taxon>
        <taxon>Magnoliopsida</taxon>
        <taxon>Liliopsida</taxon>
        <taxon>Poales</taxon>
        <taxon>Poaceae</taxon>
        <taxon>PACMAD clade</taxon>
        <taxon>Arundinoideae</taxon>
        <taxon>Arundineae</taxon>
        <taxon>Arundo</taxon>
    </lineage>
</organism>
<name>A0A0A9H9X1_ARUDO</name>
<proteinExistence type="predicted"/>
<dbReference type="PANTHER" id="PTHR34836">
    <property type="entry name" value="OS06G0188250 PROTEIN"/>
    <property type="match status" value="1"/>
</dbReference>
<reference evidence="2" key="2">
    <citation type="journal article" date="2015" name="Data Brief">
        <title>Shoot transcriptome of the giant reed, Arundo donax.</title>
        <authorList>
            <person name="Barrero R.A."/>
            <person name="Guerrero F.D."/>
            <person name="Moolhuijzen P."/>
            <person name="Goolsby J.A."/>
            <person name="Tidwell J."/>
            <person name="Bellgard S.E."/>
            <person name="Bellgard M.I."/>
        </authorList>
    </citation>
    <scope>NUCLEOTIDE SEQUENCE</scope>
    <source>
        <tissue evidence="2">Shoot tissue taken approximately 20 cm above the soil surface</tissue>
    </source>
</reference>
<keyword evidence="1" id="KW-0732">Signal</keyword>
<sequence length="135" mass="15263">MEKASHIIICLFFLNLTEAHISAQGVAGTFNVGVILDLQTLVGKMAHISISMALEDFYAIHRNYCTKLALHIRDSHGDDVEAVQQIFDAAIGDITIRHNRTSYVDFTLPYTESMVWKLCILHLHWDCYLAIGEKN</sequence>
<evidence type="ECO:0000256" key="1">
    <source>
        <dbReference type="SAM" id="SignalP"/>
    </source>
</evidence>
<dbReference type="PANTHER" id="PTHR34836:SF1">
    <property type="entry name" value="OS09G0428600 PROTEIN"/>
    <property type="match status" value="1"/>
</dbReference>
<accession>A0A0A9H9X1</accession>
<dbReference type="AlphaFoldDB" id="A0A0A9H9X1"/>
<protein>
    <submittedName>
        <fullName evidence="2">Uncharacterized protein</fullName>
    </submittedName>
</protein>